<evidence type="ECO:0000259" key="1">
    <source>
        <dbReference type="Pfam" id="PF00535"/>
    </source>
</evidence>
<organism evidence="5">
    <name type="scientific">freshwater metagenome</name>
    <dbReference type="NCBI Taxonomy" id="449393"/>
    <lineage>
        <taxon>unclassified sequences</taxon>
        <taxon>metagenomes</taxon>
        <taxon>ecological metagenomes</taxon>
    </lineage>
</organism>
<gene>
    <name evidence="2" type="ORF">UFOPK2754_02219</name>
    <name evidence="3" type="ORF">UFOPK3139_01557</name>
    <name evidence="4" type="ORF">UFOPK3543_03212</name>
    <name evidence="5" type="ORF">UFOPK3967_01659</name>
</gene>
<dbReference type="Gene3D" id="3.90.550.10">
    <property type="entry name" value="Spore Coat Polysaccharide Biosynthesis Protein SpsA, Chain A"/>
    <property type="match status" value="1"/>
</dbReference>
<dbReference type="EMBL" id="CAFBMH010000225">
    <property type="protein sequence ID" value="CAB4940280.1"/>
    <property type="molecule type" value="Genomic_DNA"/>
</dbReference>
<sequence>MWHGKTIAVVLPTYRERDSIARCIKAFEALGVVDDIVVVNNNAEPGTSDEVAGTSAREIFEPVQGYGAAIQRGLREVDADLVCICEPDNTFDPSDLFKLLPFTRECDVVLGSRTVSTFIWSGANMDWFLRWGNWGVAKLIEVCFNTAYLSDVGCTMRVMSRGCIERITPGFTADGSRFGLEMQVLCAVNRERIVQVPVNYLPRVGTSAVTGDRRKAWDLGIEMIGLVLRTRLHADAARARLGKR</sequence>
<protein>
    <submittedName>
        <fullName evidence="5">Unannotated protein</fullName>
    </submittedName>
</protein>
<dbReference type="InterPro" id="IPR029044">
    <property type="entry name" value="Nucleotide-diphossugar_trans"/>
</dbReference>
<dbReference type="InterPro" id="IPR050256">
    <property type="entry name" value="Glycosyltransferase_2"/>
</dbReference>
<evidence type="ECO:0000313" key="3">
    <source>
        <dbReference type="EMBL" id="CAB4831833.1"/>
    </source>
</evidence>
<dbReference type="EMBL" id="CAEZYR010000093">
    <property type="protein sequence ID" value="CAB4757983.1"/>
    <property type="molecule type" value="Genomic_DNA"/>
</dbReference>
<name>A0A6J7PHZ4_9ZZZZ</name>
<reference evidence="5" key="1">
    <citation type="submission" date="2020-05" db="EMBL/GenBank/DDBJ databases">
        <authorList>
            <person name="Chiriac C."/>
            <person name="Salcher M."/>
            <person name="Ghai R."/>
            <person name="Kavagutti S V."/>
        </authorList>
    </citation>
    <scope>NUCLEOTIDE SEQUENCE</scope>
</reference>
<evidence type="ECO:0000313" key="2">
    <source>
        <dbReference type="EMBL" id="CAB4757983.1"/>
    </source>
</evidence>
<dbReference type="SUPFAM" id="SSF53448">
    <property type="entry name" value="Nucleotide-diphospho-sugar transferases"/>
    <property type="match status" value="1"/>
</dbReference>
<proteinExistence type="predicted"/>
<dbReference type="InterPro" id="IPR001173">
    <property type="entry name" value="Glyco_trans_2-like"/>
</dbReference>
<feature type="domain" description="Glycosyltransferase 2-like" evidence="1">
    <location>
        <begin position="9"/>
        <end position="121"/>
    </location>
</feature>
<dbReference type="Pfam" id="PF00535">
    <property type="entry name" value="Glycos_transf_2"/>
    <property type="match status" value="1"/>
</dbReference>
<dbReference type="EMBL" id="CAFBOS010000100">
    <property type="protein sequence ID" value="CAB5001524.1"/>
    <property type="molecule type" value="Genomic_DNA"/>
</dbReference>
<dbReference type="PANTHER" id="PTHR48090">
    <property type="entry name" value="UNDECAPRENYL-PHOSPHATE 4-DEOXY-4-FORMAMIDO-L-ARABINOSE TRANSFERASE-RELATED"/>
    <property type="match status" value="1"/>
</dbReference>
<accession>A0A6J7PHZ4</accession>
<evidence type="ECO:0000313" key="5">
    <source>
        <dbReference type="EMBL" id="CAB5001524.1"/>
    </source>
</evidence>
<dbReference type="AlphaFoldDB" id="A0A6J7PHZ4"/>
<dbReference type="PANTHER" id="PTHR48090:SF7">
    <property type="entry name" value="RFBJ PROTEIN"/>
    <property type="match status" value="1"/>
</dbReference>
<dbReference type="EMBL" id="CAFABA010000060">
    <property type="protein sequence ID" value="CAB4831833.1"/>
    <property type="molecule type" value="Genomic_DNA"/>
</dbReference>
<evidence type="ECO:0000313" key="4">
    <source>
        <dbReference type="EMBL" id="CAB4940280.1"/>
    </source>
</evidence>
<dbReference type="CDD" id="cd04179">
    <property type="entry name" value="DPM_DPG-synthase_like"/>
    <property type="match status" value="1"/>
</dbReference>